<reference evidence="2" key="1">
    <citation type="submission" date="2020-11" db="EMBL/GenBank/DDBJ databases">
        <authorList>
            <person name="Tran Van P."/>
        </authorList>
    </citation>
    <scope>NUCLEOTIDE SEQUENCE</scope>
</reference>
<evidence type="ECO:0000313" key="2">
    <source>
        <dbReference type="EMBL" id="CAD7247731.1"/>
    </source>
</evidence>
<gene>
    <name evidence="2" type="ORF">DSTB1V02_LOCUS7556</name>
</gene>
<feature type="compositionally biased region" description="Low complexity" evidence="1">
    <location>
        <begin position="139"/>
        <end position="152"/>
    </location>
</feature>
<accession>A0A7R8XDI1</accession>
<sequence length="347" mass="39158">MELPRLVPSAGTRKAGQRGAWLPYVKRYLKKHILADGLTKEDQGETKEKEEGFNRTVIEAALPGALETLESYRLQVKKMTDKIFQEAFTWLDNNKLEGQNFEGKQNELETLLCPIIRMKSKEDNGKRVVEDKYVNTHTNSGNSIGISESSMSDGEKKNVEPPTGNLRKYEKQVSCQSGKLQQPLHSNTQTHEDRTGDGAVYTPGVPNTNATVRARESLVNLISQVERHINEKNPKLKVILKKCFDIKNKLDVEEVSGKIYEKMKKMKSELEHMLKEHELGSLLAELGDRNDYTPASPGNRGIALAPSVRTHTIQFRPCYFYTSLLGPTSKEQNLAPTRSTQPGYNDR</sequence>
<feature type="compositionally biased region" description="Polar residues" evidence="1">
    <location>
        <begin position="173"/>
        <end position="189"/>
    </location>
</feature>
<dbReference type="Proteomes" id="UP000677054">
    <property type="component" value="Unassembled WGS sequence"/>
</dbReference>
<name>A0A7R8XDI1_9CRUS</name>
<dbReference type="EMBL" id="CAJPEV010001559">
    <property type="protein sequence ID" value="CAG0893278.1"/>
    <property type="molecule type" value="Genomic_DNA"/>
</dbReference>
<proteinExistence type="predicted"/>
<organism evidence="2">
    <name type="scientific">Darwinula stevensoni</name>
    <dbReference type="NCBI Taxonomy" id="69355"/>
    <lineage>
        <taxon>Eukaryota</taxon>
        <taxon>Metazoa</taxon>
        <taxon>Ecdysozoa</taxon>
        <taxon>Arthropoda</taxon>
        <taxon>Crustacea</taxon>
        <taxon>Oligostraca</taxon>
        <taxon>Ostracoda</taxon>
        <taxon>Podocopa</taxon>
        <taxon>Podocopida</taxon>
        <taxon>Darwinulocopina</taxon>
        <taxon>Darwinuloidea</taxon>
        <taxon>Darwinulidae</taxon>
        <taxon>Darwinula</taxon>
    </lineage>
</organism>
<protein>
    <submittedName>
        <fullName evidence="2">Uncharacterized protein</fullName>
    </submittedName>
</protein>
<evidence type="ECO:0000313" key="3">
    <source>
        <dbReference type="Proteomes" id="UP000677054"/>
    </source>
</evidence>
<feature type="region of interest" description="Disordered" evidence="1">
    <location>
        <begin position="138"/>
        <end position="208"/>
    </location>
</feature>
<keyword evidence="3" id="KW-1185">Reference proteome</keyword>
<dbReference type="EMBL" id="LR901076">
    <property type="protein sequence ID" value="CAD7247731.1"/>
    <property type="molecule type" value="Genomic_DNA"/>
</dbReference>
<evidence type="ECO:0000256" key="1">
    <source>
        <dbReference type="SAM" id="MobiDB-lite"/>
    </source>
</evidence>
<dbReference type="AlphaFoldDB" id="A0A7R8XDI1"/>